<evidence type="ECO:0000256" key="1">
    <source>
        <dbReference type="SAM" id="Phobius"/>
    </source>
</evidence>
<reference evidence="2 3" key="1">
    <citation type="submission" date="2020-07" db="EMBL/GenBank/DDBJ databases">
        <title>Sequencing the genomes of 1000 actinobacteria strains.</title>
        <authorList>
            <person name="Klenk H.-P."/>
        </authorList>
    </citation>
    <scope>NUCLEOTIDE SEQUENCE [LARGE SCALE GENOMIC DNA]</scope>
    <source>
        <strain evidence="2 3">DSM 44121</strain>
    </source>
</reference>
<comment type="caution">
    <text evidence="2">The sequence shown here is derived from an EMBL/GenBank/DDBJ whole genome shotgun (WGS) entry which is preliminary data.</text>
</comment>
<keyword evidence="3" id="KW-1185">Reference proteome</keyword>
<sequence length="175" mass="18908">MNDTLWGVAIGGAVAIVSALITSVVGPAMTARHHRASSRAERLLSAVAELDDAMERWGEGEEGFKPFSETEMAVTNALRRLANASNSHVLHLAIDKAVDDVDGVGAVIGPSEKRAMLQDAALSSAFDSVYGAARIVADMIDPPVLPVRVVRWVRRRRSLRRWWLAQRRIALSGGA</sequence>
<dbReference type="AlphaFoldDB" id="A0A7W3PGS0"/>
<proteinExistence type="predicted"/>
<dbReference type="RefSeq" id="WP_182620280.1">
    <property type="nucleotide sequence ID" value="NZ_BAAATF010000009.1"/>
</dbReference>
<keyword evidence="1" id="KW-0472">Membrane</keyword>
<evidence type="ECO:0000313" key="2">
    <source>
        <dbReference type="EMBL" id="MBA8811091.1"/>
    </source>
</evidence>
<evidence type="ECO:0000313" key="3">
    <source>
        <dbReference type="Proteomes" id="UP000540568"/>
    </source>
</evidence>
<accession>A0A7W3PGS0</accession>
<name>A0A7W3PGS0_9MICO</name>
<feature type="transmembrane region" description="Helical" evidence="1">
    <location>
        <begin position="6"/>
        <end position="29"/>
    </location>
</feature>
<gene>
    <name evidence="2" type="ORF">FHX71_005098</name>
</gene>
<protein>
    <submittedName>
        <fullName evidence="2">Uncharacterized protein</fullName>
    </submittedName>
</protein>
<organism evidence="2 3">
    <name type="scientific">Promicromonospora sukumoe</name>
    <dbReference type="NCBI Taxonomy" id="88382"/>
    <lineage>
        <taxon>Bacteria</taxon>
        <taxon>Bacillati</taxon>
        <taxon>Actinomycetota</taxon>
        <taxon>Actinomycetes</taxon>
        <taxon>Micrococcales</taxon>
        <taxon>Promicromonosporaceae</taxon>
        <taxon>Promicromonospora</taxon>
    </lineage>
</organism>
<dbReference type="EMBL" id="JACGWV010000003">
    <property type="protein sequence ID" value="MBA8811091.1"/>
    <property type="molecule type" value="Genomic_DNA"/>
</dbReference>
<keyword evidence="1" id="KW-0812">Transmembrane</keyword>
<dbReference type="Proteomes" id="UP000540568">
    <property type="component" value="Unassembled WGS sequence"/>
</dbReference>
<keyword evidence="1" id="KW-1133">Transmembrane helix</keyword>